<proteinExistence type="predicted"/>
<sequence length="192" mass="21902">MLIRLATILIFIAGHCTAQQFDLQLRTSYFIPQDGTFRSTFQNGWEDFQIEASYDQCWECVPWVNVSYYEQTGKSSCEKKYTRITSGSLTAGAKKYFCPWDCWKPYLGVGVGVDYKVFHDKASYVNKHLTKWCPTLILKSGLERDIGCNWFINCYLDYSYTQIFGKSCKGGIRQRSCDAGGLFAGVGIGMRI</sequence>
<dbReference type="OrthoDB" id="21972at2"/>
<gene>
    <name evidence="1" type="ORF">ELAC_1679</name>
</gene>
<protein>
    <submittedName>
        <fullName evidence="1">Uncharacterized protein</fullName>
    </submittedName>
</protein>
<keyword evidence="2" id="KW-1185">Reference proteome</keyword>
<reference evidence="2" key="1">
    <citation type="submission" date="2015-06" db="EMBL/GenBank/DDBJ databases">
        <authorList>
            <person name="Bertelli C."/>
        </authorList>
    </citation>
    <scope>NUCLEOTIDE SEQUENCE [LARGE SCALE GENOMIC DNA]</scope>
    <source>
        <strain evidence="2">CRIB-30</strain>
    </source>
</reference>
<evidence type="ECO:0000313" key="2">
    <source>
        <dbReference type="Proteomes" id="UP000220251"/>
    </source>
</evidence>
<evidence type="ECO:0000313" key="1">
    <source>
        <dbReference type="EMBL" id="CRX39006.1"/>
    </source>
</evidence>
<dbReference type="Proteomes" id="UP000220251">
    <property type="component" value="Unassembled WGS sequence"/>
</dbReference>
<dbReference type="InterPro" id="IPR011250">
    <property type="entry name" value="OMP/PagP_B-barrel"/>
</dbReference>
<dbReference type="Gene3D" id="2.40.160.20">
    <property type="match status" value="1"/>
</dbReference>
<organism evidence="1 2">
    <name type="scientific">Estrella lausannensis</name>
    <dbReference type="NCBI Taxonomy" id="483423"/>
    <lineage>
        <taxon>Bacteria</taxon>
        <taxon>Pseudomonadati</taxon>
        <taxon>Chlamydiota</taxon>
        <taxon>Chlamydiia</taxon>
        <taxon>Parachlamydiales</taxon>
        <taxon>Candidatus Criblamydiaceae</taxon>
        <taxon>Estrella</taxon>
    </lineage>
</organism>
<dbReference type="RefSeq" id="WP_098038864.1">
    <property type="nucleotide sequence ID" value="NZ_CWGJ01000025.1"/>
</dbReference>
<accession>A0A0H5DQR8</accession>
<dbReference type="SUPFAM" id="SSF56925">
    <property type="entry name" value="OMPA-like"/>
    <property type="match status" value="1"/>
</dbReference>
<name>A0A0H5DQR8_9BACT</name>
<dbReference type="AlphaFoldDB" id="A0A0H5DQR8"/>
<dbReference type="EMBL" id="CWGJ01000025">
    <property type="protein sequence ID" value="CRX39006.1"/>
    <property type="molecule type" value="Genomic_DNA"/>
</dbReference>